<dbReference type="InterPro" id="IPR020103">
    <property type="entry name" value="PsdUridine_synth_cat_dom_sf"/>
</dbReference>
<dbReference type="EMBL" id="CP001280">
    <property type="protein sequence ID" value="ACK51224.1"/>
    <property type="molecule type" value="Genomic_DNA"/>
</dbReference>
<dbReference type="InterPro" id="IPR002501">
    <property type="entry name" value="PsdUridine_synth_N"/>
</dbReference>
<comment type="function">
    <text evidence="5">Responsible for synthesis of pseudouridine from uracil-55 in the psi GC loop of transfer RNAs.</text>
</comment>
<dbReference type="eggNOG" id="COG0130">
    <property type="taxonomic scope" value="Bacteria"/>
</dbReference>
<keyword evidence="4 5" id="KW-0413">Isomerase</keyword>
<sequence length="299" mass="31808">MSAPRSTRQDVDGWVVLDKPVGMTSTHAVSRLKRIFNAKKAGHAGTLDPLASGILPIAFGEATKTVPFVQDGEKAYRFTVRFGAETDTDDSDGSIVAQSELRPAPADILALLPNFIGVIEQTPPSFSAIKINGERAYDLARDGETPQLAARPVTIHALDLISASPDEAVFEARCGKGTYVRAIARDLGRLLGCLGHVTTLRRTRVGPFLEADSIRMSDLEEGGSAPVMRRVEAGLGELHRVIVDRDAAARLRRGQSILLRGADAPMDGSAYAACGGVVIAVGAVEKGELVPGRVFNLPF</sequence>
<evidence type="ECO:0000313" key="8">
    <source>
        <dbReference type="EMBL" id="ACK51224.1"/>
    </source>
</evidence>
<dbReference type="OrthoDB" id="9802309at2"/>
<organism evidence="8 9">
    <name type="scientific">Methylocella silvestris (strain DSM 15510 / CIP 108128 / LMG 27833 / NCIMB 13906 / BL2)</name>
    <dbReference type="NCBI Taxonomy" id="395965"/>
    <lineage>
        <taxon>Bacteria</taxon>
        <taxon>Pseudomonadati</taxon>
        <taxon>Pseudomonadota</taxon>
        <taxon>Alphaproteobacteria</taxon>
        <taxon>Hyphomicrobiales</taxon>
        <taxon>Beijerinckiaceae</taxon>
        <taxon>Methylocella</taxon>
    </lineage>
</organism>
<dbReference type="HOGENOM" id="CLU_032087_0_3_5"/>
<comment type="catalytic activity">
    <reaction evidence="1 5">
        <text>uridine(55) in tRNA = pseudouridine(55) in tRNA</text>
        <dbReference type="Rhea" id="RHEA:42532"/>
        <dbReference type="Rhea" id="RHEA-COMP:10101"/>
        <dbReference type="Rhea" id="RHEA-COMP:10102"/>
        <dbReference type="ChEBI" id="CHEBI:65314"/>
        <dbReference type="ChEBI" id="CHEBI:65315"/>
        <dbReference type="EC" id="5.4.99.25"/>
    </reaction>
</comment>
<gene>
    <name evidence="5" type="primary">truB</name>
    <name evidence="8" type="ordered locus">Msil_2293</name>
</gene>
<evidence type="ECO:0000259" key="7">
    <source>
        <dbReference type="Pfam" id="PF16198"/>
    </source>
</evidence>
<dbReference type="PANTHER" id="PTHR13767">
    <property type="entry name" value="TRNA-PSEUDOURIDINE SYNTHASE"/>
    <property type="match status" value="1"/>
</dbReference>
<name>B8EIA5_METSB</name>
<keyword evidence="3 5" id="KW-0819">tRNA processing</keyword>
<dbReference type="InterPro" id="IPR014780">
    <property type="entry name" value="tRNA_psdUridine_synth_TruB"/>
</dbReference>
<evidence type="ECO:0000313" key="9">
    <source>
        <dbReference type="Proteomes" id="UP000002257"/>
    </source>
</evidence>
<evidence type="ECO:0000256" key="1">
    <source>
        <dbReference type="ARBA" id="ARBA00000385"/>
    </source>
</evidence>
<dbReference type="STRING" id="395965.Msil_2293"/>
<dbReference type="Proteomes" id="UP000002257">
    <property type="component" value="Chromosome"/>
</dbReference>
<feature type="domain" description="tRNA pseudouridylate synthase B C-terminal" evidence="7">
    <location>
        <begin position="181"/>
        <end position="221"/>
    </location>
</feature>
<proteinExistence type="inferred from homology"/>
<dbReference type="HAMAP" id="MF_01080">
    <property type="entry name" value="TruB_bact"/>
    <property type="match status" value="1"/>
</dbReference>
<evidence type="ECO:0000256" key="3">
    <source>
        <dbReference type="ARBA" id="ARBA00022694"/>
    </source>
</evidence>
<dbReference type="RefSeq" id="WP_012591293.1">
    <property type="nucleotide sequence ID" value="NC_011666.1"/>
</dbReference>
<keyword evidence="9" id="KW-1185">Reference proteome</keyword>
<dbReference type="Pfam" id="PF16198">
    <property type="entry name" value="TruB_C_2"/>
    <property type="match status" value="1"/>
</dbReference>
<evidence type="ECO:0000256" key="5">
    <source>
        <dbReference type="HAMAP-Rule" id="MF_01080"/>
    </source>
</evidence>
<comment type="similarity">
    <text evidence="2 5">Belongs to the pseudouridine synthase TruB family. Type 1 subfamily.</text>
</comment>
<dbReference type="AlphaFoldDB" id="B8EIA5"/>
<evidence type="ECO:0000256" key="2">
    <source>
        <dbReference type="ARBA" id="ARBA00005642"/>
    </source>
</evidence>
<dbReference type="SUPFAM" id="SSF55120">
    <property type="entry name" value="Pseudouridine synthase"/>
    <property type="match status" value="1"/>
</dbReference>
<reference evidence="8 9" key="1">
    <citation type="journal article" date="2010" name="J. Bacteriol.">
        <title>Complete genome sequence of the aerobic facultative methanotroph Methylocella silvestris BL2.</title>
        <authorList>
            <person name="Chen Y."/>
            <person name="Crombie A."/>
            <person name="Rahman M.T."/>
            <person name="Dedysh S.N."/>
            <person name="Liesack W."/>
            <person name="Stott M.B."/>
            <person name="Alam M."/>
            <person name="Theisen A.R."/>
            <person name="Murrell J.C."/>
            <person name="Dunfield P.F."/>
        </authorList>
    </citation>
    <scope>NUCLEOTIDE SEQUENCE [LARGE SCALE GENOMIC DNA]</scope>
    <source>
        <strain evidence="9">DSM 15510 / CIP 108128 / LMG 27833 / NCIMB 13906 / BL2</strain>
    </source>
</reference>
<evidence type="ECO:0000259" key="6">
    <source>
        <dbReference type="Pfam" id="PF01509"/>
    </source>
</evidence>
<dbReference type="EC" id="5.4.99.25" evidence="5"/>
<dbReference type="Gene3D" id="3.30.2350.10">
    <property type="entry name" value="Pseudouridine synthase"/>
    <property type="match status" value="1"/>
</dbReference>
<dbReference type="NCBIfam" id="TIGR00431">
    <property type="entry name" value="TruB"/>
    <property type="match status" value="1"/>
</dbReference>
<evidence type="ECO:0000256" key="4">
    <source>
        <dbReference type="ARBA" id="ARBA00023235"/>
    </source>
</evidence>
<dbReference type="Pfam" id="PF01509">
    <property type="entry name" value="TruB_N"/>
    <property type="match status" value="1"/>
</dbReference>
<dbReference type="CDD" id="cd02573">
    <property type="entry name" value="PseudoU_synth_EcTruB"/>
    <property type="match status" value="1"/>
</dbReference>
<dbReference type="KEGG" id="msl:Msil_2293"/>
<protein>
    <recommendedName>
        <fullName evidence="5">tRNA pseudouridine synthase B</fullName>
        <ecNumber evidence="5">5.4.99.25</ecNumber>
    </recommendedName>
    <alternativeName>
        <fullName evidence="5">tRNA pseudouridine(55) synthase</fullName>
        <shortName evidence="5">Psi55 synthase</shortName>
    </alternativeName>
    <alternativeName>
        <fullName evidence="5">tRNA pseudouridylate synthase</fullName>
    </alternativeName>
    <alternativeName>
        <fullName evidence="5">tRNA-uridine isomerase</fullName>
    </alternativeName>
</protein>
<dbReference type="PANTHER" id="PTHR13767:SF2">
    <property type="entry name" value="PSEUDOURIDYLATE SYNTHASE TRUB1"/>
    <property type="match status" value="1"/>
</dbReference>
<accession>B8EIA5</accession>
<dbReference type="InterPro" id="IPR032819">
    <property type="entry name" value="TruB_C"/>
</dbReference>
<feature type="domain" description="Pseudouridine synthase II N-terminal" evidence="6">
    <location>
        <begin position="33"/>
        <end position="180"/>
    </location>
</feature>
<dbReference type="GO" id="GO:0003723">
    <property type="term" value="F:RNA binding"/>
    <property type="evidence" value="ECO:0007669"/>
    <property type="project" value="InterPro"/>
</dbReference>
<dbReference type="GO" id="GO:0031119">
    <property type="term" value="P:tRNA pseudouridine synthesis"/>
    <property type="evidence" value="ECO:0007669"/>
    <property type="project" value="UniProtKB-UniRule"/>
</dbReference>
<dbReference type="GO" id="GO:0160148">
    <property type="term" value="F:tRNA pseudouridine(55) synthase activity"/>
    <property type="evidence" value="ECO:0007669"/>
    <property type="project" value="UniProtKB-EC"/>
</dbReference>
<feature type="active site" description="Nucleophile" evidence="5">
    <location>
        <position position="48"/>
    </location>
</feature>
<dbReference type="GO" id="GO:1990481">
    <property type="term" value="P:mRNA pseudouridine synthesis"/>
    <property type="evidence" value="ECO:0007669"/>
    <property type="project" value="TreeGrafter"/>
</dbReference>